<evidence type="ECO:0000313" key="2">
    <source>
        <dbReference type="EMBL" id="WNQ11422.1"/>
    </source>
</evidence>
<sequence>MDTEALIQQMTTRLSGVKGVRAIVLGGSRAAGTHTAASDIDIGLYYEGEDSLDVTALQKAAEELDDHPRKGLVTPIGEWGPWVNGGGWLKVQGQAIDWLYRDAARVDAVLEDGLAGTITIDYYPGHPHGFVNSIYLAEVALCRVLWDPEGLIAGWKRKTREYSAVFQQATIRKFQWEASFSLLLAAKGVDKGDLSYVAGCCFRAVSCLNQVLFALNKRYCMNEKGAVPLADTFSRKPADYRRRVESIYVLLSEDAGACREALDRLGGLIRETEALG</sequence>
<feature type="domain" description="Polymerase nucleotidyl transferase" evidence="1">
    <location>
        <begin position="20"/>
        <end position="60"/>
    </location>
</feature>
<dbReference type="InterPro" id="IPR043519">
    <property type="entry name" value="NT_sf"/>
</dbReference>
<protein>
    <submittedName>
        <fullName evidence="2">Nucleotidyltransferase domain-containing protein</fullName>
    </submittedName>
</protein>
<dbReference type="AlphaFoldDB" id="A0AA96LCW7"/>
<dbReference type="Proteomes" id="UP001305702">
    <property type="component" value="Chromosome"/>
</dbReference>
<dbReference type="RefSeq" id="WP_315605198.1">
    <property type="nucleotide sequence ID" value="NZ_CP130318.1"/>
</dbReference>
<evidence type="ECO:0000313" key="3">
    <source>
        <dbReference type="Proteomes" id="UP001305702"/>
    </source>
</evidence>
<dbReference type="Pfam" id="PF01909">
    <property type="entry name" value="NTP_transf_2"/>
    <property type="match status" value="1"/>
</dbReference>
<evidence type="ECO:0000259" key="1">
    <source>
        <dbReference type="Pfam" id="PF01909"/>
    </source>
</evidence>
<keyword evidence="3" id="KW-1185">Reference proteome</keyword>
<proteinExistence type="predicted"/>
<organism evidence="2 3">
    <name type="scientific">Paenibacillus aurantius</name>
    <dbReference type="NCBI Taxonomy" id="2918900"/>
    <lineage>
        <taxon>Bacteria</taxon>
        <taxon>Bacillati</taxon>
        <taxon>Bacillota</taxon>
        <taxon>Bacilli</taxon>
        <taxon>Bacillales</taxon>
        <taxon>Paenibacillaceae</taxon>
        <taxon>Paenibacillus</taxon>
    </lineage>
</organism>
<dbReference type="GO" id="GO:0016779">
    <property type="term" value="F:nucleotidyltransferase activity"/>
    <property type="evidence" value="ECO:0007669"/>
    <property type="project" value="InterPro"/>
</dbReference>
<dbReference type="InterPro" id="IPR002934">
    <property type="entry name" value="Polymerase_NTP_transf_dom"/>
</dbReference>
<dbReference type="Gene3D" id="3.30.460.10">
    <property type="entry name" value="Beta Polymerase, domain 2"/>
    <property type="match status" value="1"/>
</dbReference>
<dbReference type="EMBL" id="CP130318">
    <property type="protein sequence ID" value="WNQ11422.1"/>
    <property type="molecule type" value="Genomic_DNA"/>
</dbReference>
<dbReference type="KEGG" id="paun:MJA45_28135"/>
<reference evidence="2 3" key="1">
    <citation type="submission" date="2022-02" db="EMBL/GenBank/DDBJ databases">
        <title>Paenibacillus sp. MBLB1776 Whole Genome Shotgun Sequencing.</title>
        <authorList>
            <person name="Hwang C.Y."/>
            <person name="Cho E.-S."/>
            <person name="Seo M.-J."/>
        </authorList>
    </citation>
    <scope>NUCLEOTIDE SEQUENCE [LARGE SCALE GENOMIC DNA]</scope>
    <source>
        <strain evidence="2 3">MBLB1776</strain>
    </source>
</reference>
<accession>A0AA96LCW7</accession>
<dbReference type="CDD" id="cd05403">
    <property type="entry name" value="NT_KNTase_like"/>
    <property type="match status" value="1"/>
</dbReference>
<gene>
    <name evidence="2" type="ORF">MJA45_28135</name>
</gene>
<name>A0AA96LCW7_9BACL</name>
<dbReference type="SUPFAM" id="SSF81301">
    <property type="entry name" value="Nucleotidyltransferase"/>
    <property type="match status" value="1"/>
</dbReference>